<gene>
    <name evidence="2" type="ORF">LSINAPIS_LOCUS10332</name>
</gene>
<dbReference type="Proteomes" id="UP000324832">
    <property type="component" value="Unassembled WGS sequence"/>
</dbReference>
<evidence type="ECO:0000313" key="3">
    <source>
        <dbReference type="Proteomes" id="UP000324832"/>
    </source>
</evidence>
<name>A0A5E4QN79_9NEOP</name>
<accession>A0A5E4QN79</accession>
<reference evidence="2 3" key="1">
    <citation type="submission" date="2017-07" db="EMBL/GenBank/DDBJ databases">
        <authorList>
            <person name="Talla V."/>
            <person name="Backstrom N."/>
        </authorList>
    </citation>
    <scope>NUCLEOTIDE SEQUENCE [LARGE SCALE GENOMIC DNA]</scope>
</reference>
<evidence type="ECO:0000256" key="1">
    <source>
        <dbReference type="SAM" id="MobiDB-lite"/>
    </source>
</evidence>
<proteinExistence type="predicted"/>
<feature type="compositionally biased region" description="Basic and acidic residues" evidence="1">
    <location>
        <begin position="66"/>
        <end position="75"/>
    </location>
</feature>
<organism evidence="2 3">
    <name type="scientific">Leptidea sinapis</name>
    <dbReference type="NCBI Taxonomy" id="189913"/>
    <lineage>
        <taxon>Eukaryota</taxon>
        <taxon>Metazoa</taxon>
        <taxon>Ecdysozoa</taxon>
        <taxon>Arthropoda</taxon>
        <taxon>Hexapoda</taxon>
        <taxon>Insecta</taxon>
        <taxon>Pterygota</taxon>
        <taxon>Neoptera</taxon>
        <taxon>Endopterygota</taxon>
        <taxon>Lepidoptera</taxon>
        <taxon>Glossata</taxon>
        <taxon>Ditrysia</taxon>
        <taxon>Papilionoidea</taxon>
        <taxon>Pieridae</taxon>
        <taxon>Dismorphiinae</taxon>
        <taxon>Leptidea</taxon>
    </lineage>
</organism>
<protein>
    <submittedName>
        <fullName evidence="2">Uncharacterized protein</fullName>
    </submittedName>
</protein>
<feature type="region of interest" description="Disordered" evidence="1">
    <location>
        <begin position="56"/>
        <end position="75"/>
    </location>
</feature>
<sequence length="75" mass="8329">MTRMLVKRQEFIQHSQMQAKELNFEPVAVPQSDESSQDEAGAAAILTVGLDDKFDGKAHVTTNPGAEKRLRLLHP</sequence>
<dbReference type="AlphaFoldDB" id="A0A5E4QN79"/>
<evidence type="ECO:0000313" key="2">
    <source>
        <dbReference type="EMBL" id="VVC99454.1"/>
    </source>
</evidence>
<dbReference type="EMBL" id="FZQP02004156">
    <property type="protein sequence ID" value="VVC99454.1"/>
    <property type="molecule type" value="Genomic_DNA"/>
</dbReference>
<keyword evidence="3" id="KW-1185">Reference proteome</keyword>